<organism evidence="2 3">
    <name type="scientific">Circinella minor</name>
    <dbReference type="NCBI Taxonomy" id="1195481"/>
    <lineage>
        <taxon>Eukaryota</taxon>
        <taxon>Fungi</taxon>
        <taxon>Fungi incertae sedis</taxon>
        <taxon>Mucoromycota</taxon>
        <taxon>Mucoromycotina</taxon>
        <taxon>Mucoromycetes</taxon>
        <taxon>Mucorales</taxon>
        <taxon>Lichtheimiaceae</taxon>
        <taxon>Circinella</taxon>
    </lineage>
</organism>
<evidence type="ECO:0000313" key="3">
    <source>
        <dbReference type="Proteomes" id="UP000646827"/>
    </source>
</evidence>
<comment type="caution">
    <text evidence="2">The sequence shown here is derived from an EMBL/GenBank/DDBJ whole genome shotgun (WGS) entry which is preliminary data.</text>
</comment>
<dbReference type="EMBL" id="JAEPRB010000040">
    <property type="protein sequence ID" value="KAG2224595.1"/>
    <property type="molecule type" value="Genomic_DNA"/>
</dbReference>
<reference evidence="2 3" key="1">
    <citation type="submission" date="2020-12" db="EMBL/GenBank/DDBJ databases">
        <title>Metabolic potential, ecology and presence of endohyphal bacteria is reflected in genomic diversity of Mucoromycotina.</title>
        <authorList>
            <person name="Muszewska A."/>
            <person name="Okrasinska A."/>
            <person name="Steczkiewicz K."/>
            <person name="Drgas O."/>
            <person name="Orlowska M."/>
            <person name="Perlinska-Lenart U."/>
            <person name="Aleksandrzak-Piekarczyk T."/>
            <person name="Szatraj K."/>
            <person name="Zielenkiewicz U."/>
            <person name="Pilsyk S."/>
            <person name="Malc E."/>
            <person name="Mieczkowski P."/>
            <person name="Kruszewska J.S."/>
            <person name="Biernat P."/>
            <person name="Pawlowska J."/>
        </authorList>
    </citation>
    <scope>NUCLEOTIDE SEQUENCE [LARGE SCALE GENOMIC DNA]</scope>
    <source>
        <strain evidence="2 3">CBS 142.35</strain>
    </source>
</reference>
<keyword evidence="3" id="KW-1185">Reference proteome</keyword>
<feature type="region of interest" description="Disordered" evidence="1">
    <location>
        <begin position="1"/>
        <end position="73"/>
    </location>
</feature>
<dbReference type="PANTHER" id="PTHR31859:SF1">
    <property type="entry name" value="TETRATRICOPEPTIDE REPEAT PROTEIN 39C"/>
    <property type="match status" value="1"/>
</dbReference>
<accession>A0A8H7S9K3</accession>
<feature type="region of interest" description="Disordered" evidence="1">
    <location>
        <begin position="786"/>
        <end position="832"/>
    </location>
</feature>
<feature type="compositionally biased region" description="Basic and acidic residues" evidence="1">
    <location>
        <begin position="44"/>
        <end position="61"/>
    </location>
</feature>
<evidence type="ECO:0000313" key="2">
    <source>
        <dbReference type="EMBL" id="KAG2224595.1"/>
    </source>
</evidence>
<dbReference type="Pfam" id="PF10300">
    <property type="entry name" value="Iml2-TPR_39"/>
    <property type="match status" value="1"/>
</dbReference>
<feature type="compositionally biased region" description="Basic and acidic residues" evidence="1">
    <location>
        <begin position="111"/>
        <end position="123"/>
    </location>
</feature>
<dbReference type="InterPro" id="IPR019412">
    <property type="entry name" value="IML2/TPR_39"/>
</dbReference>
<dbReference type="PANTHER" id="PTHR31859">
    <property type="entry name" value="TETRATRICOPEPTIDE REPEAT PROTEIN 39 FAMILY MEMBER"/>
    <property type="match status" value="1"/>
</dbReference>
<protein>
    <recommendedName>
        <fullName evidence="4">Tetratricopeptide repeat protein 39C</fullName>
    </recommendedName>
</protein>
<feature type="compositionally biased region" description="Polar residues" evidence="1">
    <location>
        <begin position="813"/>
        <end position="822"/>
    </location>
</feature>
<sequence length="832" mass="91679">MTAETVANDGAFLEQKLEATDLNGENDEECPVTLISPPSSTSEQENHHIAEESPEENKDTEKEEQEQEGGAAVTAAVAAAVASVGLGSVTKITTTAPSVKYRPSPIQTGKIVDREQAEERDGINENESAGPPPPPKNMAEYLTPPTPGVLPVADPNYRRQLEDEEIIQEESSQSNTFTPANIDVKQIKANLLGPREQEAADETMAQGISALFNNKFSQAKGIFESHAHEDLLHSLGLSSMAFLKAITSANPIDAEVAIATLTETYQFAQAQIEAAQAKKPFKDTVSHMFTNLMGSNTTGLPTNTRPLNQDQLKQQPKFMANGALRAHIIKAECGLLMSMIHMSQETVLGYLKMGLNLRRAYTSYSLVWQEYKRMGQEFNQHIDKNTVSAIQFGIGSVHLLLSSLPPKILKIVSAFGWNADKHLGFALLKLCLEGRCIRAPLASMMLLSYYVILTSHAPLILNGALMQPAVDCLLDAQKTYPSSAFFLYFAGRVSRLTRSIALSTQSFNYTSEVSRGEWAEVSMGLLASYEIAFNSVMELDWESAAQQLAAIAPAHTKPAFIKYFYGACMEMMGNRSEAILAFAEAPGLVVGGGSQVEQFITSRCKFFEKSGYQDLDLVQPALEILLLWNLLPNMSDKALDICLAKVDETLDKIYDREKQEYQIRTVEIAPVIAPPDYYDQRATLLLIKSSILNSLSRGREAIPHLNWILDNRDRIIHTKWAVPFSYWESGVTCWCMEEPSRARTLWESALSFSGYPLEYRLAIRLNLAITHANELGIVAAQAPKPEKGISTHGRKRLSLASKISPPDSPVLDKSNNQSTSKMYSPPASPTMS</sequence>
<feature type="region of interest" description="Disordered" evidence="1">
    <location>
        <begin position="99"/>
        <end position="138"/>
    </location>
</feature>
<evidence type="ECO:0008006" key="4">
    <source>
        <dbReference type="Google" id="ProtNLM"/>
    </source>
</evidence>
<gene>
    <name evidence="2" type="ORF">INT45_003735</name>
</gene>
<name>A0A8H7S9K3_9FUNG</name>
<dbReference type="OrthoDB" id="43460at2759"/>
<dbReference type="Proteomes" id="UP000646827">
    <property type="component" value="Unassembled WGS sequence"/>
</dbReference>
<proteinExistence type="predicted"/>
<evidence type="ECO:0000256" key="1">
    <source>
        <dbReference type="SAM" id="MobiDB-lite"/>
    </source>
</evidence>
<dbReference type="AlphaFoldDB" id="A0A8H7S9K3"/>